<evidence type="ECO:0008006" key="3">
    <source>
        <dbReference type="Google" id="ProtNLM"/>
    </source>
</evidence>
<comment type="caution">
    <text evidence="1">The sequence shown here is derived from an EMBL/GenBank/DDBJ whole genome shotgun (WGS) entry which is preliminary data.</text>
</comment>
<proteinExistence type="predicted"/>
<evidence type="ECO:0000313" key="2">
    <source>
        <dbReference type="Proteomes" id="UP001139011"/>
    </source>
</evidence>
<accession>A0A9X2BFH7</accession>
<dbReference type="Proteomes" id="UP001139011">
    <property type="component" value="Unassembled WGS sequence"/>
</dbReference>
<dbReference type="Gene3D" id="2.60.120.380">
    <property type="match status" value="3"/>
</dbReference>
<protein>
    <recommendedName>
        <fullName evidence="3">Peptidase C-terminal archaeal/bacterial domain-containing protein</fullName>
    </recommendedName>
</protein>
<organism evidence="1 2">
    <name type="scientific">Fictibacillus marinisediminis</name>
    <dbReference type="NCBI Taxonomy" id="2878389"/>
    <lineage>
        <taxon>Bacteria</taxon>
        <taxon>Bacillati</taxon>
        <taxon>Bacillota</taxon>
        <taxon>Bacilli</taxon>
        <taxon>Bacillales</taxon>
        <taxon>Fictibacillaceae</taxon>
        <taxon>Fictibacillus</taxon>
    </lineage>
</organism>
<dbReference type="RefSeq" id="WP_248254017.1">
    <property type="nucleotide sequence ID" value="NZ_JAIWJX010000002.1"/>
</dbReference>
<dbReference type="EMBL" id="JAIWJX010000002">
    <property type="protein sequence ID" value="MCK6258775.1"/>
    <property type="molecule type" value="Genomic_DNA"/>
</dbReference>
<name>A0A9X2BFH7_9BACL</name>
<gene>
    <name evidence="1" type="ORF">LCY76_19590</name>
</gene>
<reference evidence="1" key="1">
    <citation type="submission" date="2021-09" db="EMBL/GenBank/DDBJ databases">
        <title>Genome analysis of Fictibacillus sp. KIGAM418 isolated from marine sediment.</title>
        <authorList>
            <person name="Seo M.-J."/>
            <person name="Cho E.-S."/>
            <person name="Hwang C.Y."/>
        </authorList>
    </citation>
    <scope>NUCLEOTIDE SEQUENCE</scope>
    <source>
        <strain evidence="1">KIGAM418</strain>
    </source>
</reference>
<sequence>MNKKIPMMFLALVLVLSVFSFYGKTAFANHSVTDATPVNLNTLYQFTSQHEKSYYKVVVPANGMLEVKLSNDYGLDKRFAILGTNGGYYTDYTYTDDSQFASDFASHKIGLSPGTYYIEVYSPYEDNFSFKMGAYFTPSEYWEKESNDVVTQADELVLNKLYSAAVDGDSDDDFFSFTMVKDGSTKIKVSNTPDLYQKFELFYVKNGKKVDLFYNTTDDSAYASGYSTISVGLPKGKYYVRVSDPNNSFNGTINPTYKIGVDAAYTDDWEKEDNENVQTATPMKLDRYMNADLATDDIDFFKFTLSKGTNLQLNALNIKEGYFKYLITDSNGNEKFYLETIEGDYAKGYKTGRFYLPAGTYYLKTGSYAAAQYKFALKQVTPTLKGSNVTVTNYKTKSDTIYVKGIQKNDVVKVYSSKNKLLATKKATGTSTTATVKQLGKSTGYVYVTLTRGSMLESAKLKEIYKKE</sequence>
<dbReference type="AlphaFoldDB" id="A0A9X2BFH7"/>
<keyword evidence="2" id="KW-1185">Reference proteome</keyword>
<evidence type="ECO:0000313" key="1">
    <source>
        <dbReference type="EMBL" id="MCK6258775.1"/>
    </source>
</evidence>
<dbReference type="SUPFAM" id="SSF89260">
    <property type="entry name" value="Collagen-binding domain"/>
    <property type="match status" value="2"/>
</dbReference>